<name>G8PA95_PEDCP</name>
<dbReference type="Gene3D" id="1.10.10.10">
    <property type="entry name" value="Winged helix-like DNA-binding domain superfamily/Winged helix DNA-binding domain"/>
    <property type="match status" value="1"/>
</dbReference>
<feature type="region of interest" description="Disordered" evidence="4">
    <location>
        <begin position="152"/>
        <end position="173"/>
    </location>
</feature>
<dbReference type="InterPro" id="IPR000835">
    <property type="entry name" value="HTH_MarR-typ"/>
</dbReference>
<dbReference type="SUPFAM" id="SSF46785">
    <property type="entry name" value="Winged helix' DNA-binding domain"/>
    <property type="match status" value="1"/>
</dbReference>
<organism evidence="6 7">
    <name type="scientific">Pediococcus claussenii (strain ATCC BAA-344 / DSM 14800 / JCM 18046 / KCTC 3811 / LMG 21948 / P06)</name>
    <dbReference type="NCBI Taxonomy" id="701521"/>
    <lineage>
        <taxon>Bacteria</taxon>
        <taxon>Bacillati</taxon>
        <taxon>Bacillota</taxon>
        <taxon>Bacilli</taxon>
        <taxon>Lactobacillales</taxon>
        <taxon>Lactobacillaceae</taxon>
        <taxon>Pediococcus</taxon>
    </lineage>
</organism>
<dbReference type="GO" id="GO:0003700">
    <property type="term" value="F:DNA-binding transcription factor activity"/>
    <property type="evidence" value="ECO:0007669"/>
    <property type="project" value="InterPro"/>
</dbReference>
<reference evidence="6 7" key="1">
    <citation type="journal article" date="2012" name="J. Bacteriol.">
        <title>Complete Genome Sequence of the Beer Spoilage Organism Pediococcus claussenii ATCC BAA-344T.</title>
        <authorList>
            <person name="Pittet V."/>
            <person name="Abegunde T."/>
            <person name="Marfleet T."/>
            <person name="Haakensen M."/>
            <person name="Morrow K."/>
            <person name="Jayaprakash T."/>
            <person name="Schroeder K."/>
            <person name="Trost B."/>
            <person name="Byrns S."/>
            <person name="Bergsveinson J."/>
            <person name="Kusalik A."/>
            <person name="Ziola B."/>
        </authorList>
    </citation>
    <scope>NUCLEOTIDE SEQUENCE [LARGE SCALE GENOMIC DNA]</scope>
    <source>
        <strain evidence="6 7">ATCC BAA-344</strain>
    </source>
</reference>
<dbReference type="PROSITE" id="PS50995">
    <property type="entry name" value="HTH_MARR_2"/>
    <property type="match status" value="1"/>
</dbReference>
<dbReference type="InterPro" id="IPR036390">
    <property type="entry name" value="WH_DNA-bd_sf"/>
</dbReference>
<proteinExistence type="predicted"/>
<evidence type="ECO:0000256" key="4">
    <source>
        <dbReference type="SAM" id="MobiDB-lite"/>
    </source>
</evidence>
<protein>
    <submittedName>
        <fullName evidence="6">Iron dependent repressor, N-terminal DNA binding domain protein</fullName>
    </submittedName>
</protein>
<dbReference type="InterPro" id="IPR023187">
    <property type="entry name" value="Tscrpt_reg_MarR-type_CS"/>
</dbReference>
<keyword evidence="2" id="KW-0238">DNA-binding</keyword>
<keyword evidence="7" id="KW-1185">Reference proteome</keyword>
<dbReference type="PANTHER" id="PTHR42756">
    <property type="entry name" value="TRANSCRIPTIONAL REGULATOR, MARR"/>
    <property type="match status" value="1"/>
</dbReference>
<dbReference type="CDD" id="cd00090">
    <property type="entry name" value="HTH_ARSR"/>
    <property type="match status" value="1"/>
</dbReference>
<dbReference type="KEGG" id="pce:PECL_211"/>
<evidence type="ECO:0000256" key="1">
    <source>
        <dbReference type="ARBA" id="ARBA00023015"/>
    </source>
</evidence>
<evidence type="ECO:0000259" key="5">
    <source>
        <dbReference type="PROSITE" id="PS50995"/>
    </source>
</evidence>
<dbReference type="PRINTS" id="PR00598">
    <property type="entry name" value="HTHMARR"/>
</dbReference>
<evidence type="ECO:0000256" key="3">
    <source>
        <dbReference type="ARBA" id="ARBA00023163"/>
    </source>
</evidence>
<dbReference type="SMART" id="SM00347">
    <property type="entry name" value="HTH_MARR"/>
    <property type="match status" value="1"/>
</dbReference>
<evidence type="ECO:0000313" key="7">
    <source>
        <dbReference type="Proteomes" id="UP000005444"/>
    </source>
</evidence>
<dbReference type="PATRIC" id="fig|701521.8.peg.201"/>
<accession>G8PA95</accession>
<dbReference type="PANTHER" id="PTHR42756:SF1">
    <property type="entry name" value="TRANSCRIPTIONAL REPRESSOR OF EMRAB OPERON"/>
    <property type="match status" value="1"/>
</dbReference>
<keyword evidence="1" id="KW-0805">Transcription regulation</keyword>
<dbReference type="GO" id="GO:0003677">
    <property type="term" value="F:DNA binding"/>
    <property type="evidence" value="ECO:0007669"/>
    <property type="project" value="UniProtKB-KW"/>
</dbReference>
<dbReference type="AlphaFoldDB" id="G8PA95"/>
<sequence length="184" mass="21386">MDESKDTRLFFNLVGIMKMARRTPMSGFDPMHHHEGGPHGYGKQRVLKVLHDKDNITQSEIAEILDVRPSSVSEMLGKLEKNDLIVRKQDENDKRITRVQLTDRGRKFFEEQHAHFNSQNSPFGELFDVLDEDEKDQLLSLTDKVIGSLKDKGEDQFNGMGDPRNIMNRHHRHGDDRRGFGFKW</sequence>
<feature type="domain" description="HTH marR-type" evidence="5">
    <location>
        <begin position="6"/>
        <end position="147"/>
    </location>
</feature>
<dbReference type="HOGENOM" id="CLU_083287_14_1_9"/>
<dbReference type="EMBL" id="CP003137">
    <property type="protein sequence ID" value="AEV94534.1"/>
    <property type="molecule type" value="Genomic_DNA"/>
</dbReference>
<dbReference type="Pfam" id="PF01047">
    <property type="entry name" value="MarR"/>
    <property type="match status" value="1"/>
</dbReference>
<gene>
    <name evidence="6" type="ordered locus">PECL_211</name>
</gene>
<evidence type="ECO:0000313" key="6">
    <source>
        <dbReference type="EMBL" id="AEV94534.1"/>
    </source>
</evidence>
<dbReference type="Proteomes" id="UP000005444">
    <property type="component" value="Chromosome"/>
</dbReference>
<keyword evidence="3" id="KW-0804">Transcription</keyword>
<evidence type="ECO:0000256" key="2">
    <source>
        <dbReference type="ARBA" id="ARBA00023125"/>
    </source>
</evidence>
<dbReference type="STRING" id="701521.PECL_211"/>
<dbReference type="RefSeq" id="WP_014214732.1">
    <property type="nucleotide sequence ID" value="NC_016605.1"/>
</dbReference>
<dbReference type="PROSITE" id="PS01117">
    <property type="entry name" value="HTH_MARR_1"/>
    <property type="match status" value="1"/>
</dbReference>
<dbReference type="InterPro" id="IPR036388">
    <property type="entry name" value="WH-like_DNA-bd_sf"/>
</dbReference>
<dbReference type="InterPro" id="IPR011991">
    <property type="entry name" value="ArsR-like_HTH"/>
</dbReference>
<dbReference type="eggNOG" id="COG1846">
    <property type="taxonomic scope" value="Bacteria"/>
</dbReference>